<dbReference type="InterPro" id="IPR051276">
    <property type="entry name" value="Saccharopine_DH-like_oxidrdct"/>
</dbReference>
<dbReference type="GO" id="GO:0005811">
    <property type="term" value="C:lipid droplet"/>
    <property type="evidence" value="ECO:0007669"/>
    <property type="project" value="TreeGrafter"/>
</dbReference>
<dbReference type="PANTHER" id="PTHR12286">
    <property type="entry name" value="SACCHAROPINE DEHYDROGENASE-LIKE OXIDOREDUCTASE"/>
    <property type="match status" value="1"/>
</dbReference>
<dbReference type="AlphaFoldDB" id="A0A6A6LH21"/>
<sequence length="245" mass="26669">MGVIPCGARGRYVLMVGNNGGNIIFSQTGLPGEPESNWAAAGANEALQANTLSEKPSSSSIPSSPLKSLALAGRKPTKITHALNWASHHNTPPPIPILKADTTIRSSIRHLCTQTKLILNCVGPFYLYGEPVVAACAQTGYIWEPEFMERMEMKFHENAVETGSLVVSACGFDSVPAELGWMFNSRQWVSPAVPHQIEAYLSMESEKRIVLNFGTYESAILGVSTMEELQDLRLSRPKRARPAVS</sequence>
<dbReference type="GO" id="GO:0005739">
    <property type="term" value="C:mitochondrion"/>
    <property type="evidence" value="ECO:0007669"/>
    <property type="project" value="TreeGrafter"/>
</dbReference>
<dbReference type="GO" id="GO:0009247">
    <property type="term" value="P:glycolipid biosynthetic process"/>
    <property type="evidence" value="ECO:0007669"/>
    <property type="project" value="TreeGrafter"/>
</dbReference>
<keyword evidence="2" id="KW-1185">Reference proteome</keyword>
<name>A0A6A6LH21_HEVBR</name>
<dbReference type="Gene3D" id="3.40.50.720">
    <property type="entry name" value="NAD(P)-binding Rossmann-like Domain"/>
    <property type="match status" value="1"/>
</dbReference>
<organism evidence="1 2">
    <name type="scientific">Hevea brasiliensis</name>
    <name type="common">Para rubber tree</name>
    <name type="synonym">Siphonia brasiliensis</name>
    <dbReference type="NCBI Taxonomy" id="3981"/>
    <lineage>
        <taxon>Eukaryota</taxon>
        <taxon>Viridiplantae</taxon>
        <taxon>Streptophyta</taxon>
        <taxon>Embryophyta</taxon>
        <taxon>Tracheophyta</taxon>
        <taxon>Spermatophyta</taxon>
        <taxon>Magnoliopsida</taxon>
        <taxon>eudicotyledons</taxon>
        <taxon>Gunneridae</taxon>
        <taxon>Pentapetalae</taxon>
        <taxon>rosids</taxon>
        <taxon>fabids</taxon>
        <taxon>Malpighiales</taxon>
        <taxon>Euphorbiaceae</taxon>
        <taxon>Crotonoideae</taxon>
        <taxon>Micrandreae</taxon>
        <taxon>Hevea</taxon>
    </lineage>
</organism>
<protein>
    <recommendedName>
        <fullName evidence="3">Saccharopine dehydrogenase NADP binding domain-containing protein</fullName>
    </recommendedName>
</protein>
<reference evidence="1 2" key="1">
    <citation type="journal article" date="2020" name="Mol. Plant">
        <title>The Chromosome-Based Rubber Tree Genome Provides New Insights into Spurge Genome Evolution and Rubber Biosynthesis.</title>
        <authorList>
            <person name="Liu J."/>
            <person name="Shi C."/>
            <person name="Shi C.C."/>
            <person name="Li W."/>
            <person name="Zhang Q.J."/>
            <person name="Zhang Y."/>
            <person name="Li K."/>
            <person name="Lu H.F."/>
            <person name="Shi C."/>
            <person name="Zhu S.T."/>
            <person name="Xiao Z.Y."/>
            <person name="Nan H."/>
            <person name="Yue Y."/>
            <person name="Zhu X.G."/>
            <person name="Wu Y."/>
            <person name="Hong X.N."/>
            <person name="Fan G.Y."/>
            <person name="Tong Y."/>
            <person name="Zhang D."/>
            <person name="Mao C.L."/>
            <person name="Liu Y.L."/>
            <person name="Hao S.J."/>
            <person name="Liu W.Q."/>
            <person name="Lv M.Q."/>
            <person name="Zhang H.B."/>
            <person name="Liu Y."/>
            <person name="Hu-Tang G.R."/>
            <person name="Wang J.P."/>
            <person name="Wang J.H."/>
            <person name="Sun Y.H."/>
            <person name="Ni S.B."/>
            <person name="Chen W.B."/>
            <person name="Zhang X.C."/>
            <person name="Jiao Y.N."/>
            <person name="Eichler E.E."/>
            <person name="Li G.H."/>
            <person name="Liu X."/>
            <person name="Gao L.Z."/>
        </authorList>
    </citation>
    <scope>NUCLEOTIDE SEQUENCE [LARGE SCALE GENOMIC DNA]</scope>
    <source>
        <strain evidence="2">cv. GT1</strain>
        <tissue evidence="1">Leaf</tissue>
    </source>
</reference>
<dbReference type="EMBL" id="JAAGAX010000011">
    <property type="protein sequence ID" value="KAF2299393.1"/>
    <property type="molecule type" value="Genomic_DNA"/>
</dbReference>
<evidence type="ECO:0000313" key="1">
    <source>
        <dbReference type="EMBL" id="KAF2299393.1"/>
    </source>
</evidence>
<accession>A0A6A6LH21</accession>
<comment type="caution">
    <text evidence="1">The sequence shown here is derived from an EMBL/GenBank/DDBJ whole genome shotgun (WGS) entry which is preliminary data.</text>
</comment>
<proteinExistence type="predicted"/>
<dbReference type="GO" id="GO:0005886">
    <property type="term" value="C:plasma membrane"/>
    <property type="evidence" value="ECO:0007669"/>
    <property type="project" value="TreeGrafter"/>
</dbReference>
<gene>
    <name evidence="1" type="ORF">GH714_031819</name>
</gene>
<dbReference type="PANTHER" id="PTHR12286:SF5">
    <property type="entry name" value="SACCHAROPINE DEHYDROGENASE-LIKE OXIDOREDUCTASE"/>
    <property type="match status" value="1"/>
</dbReference>
<dbReference type="Proteomes" id="UP000467840">
    <property type="component" value="Chromosome 1"/>
</dbReference>
<evidence type="ECO:0008006" key="3">
    <source>
        <dbReference type="Google" id="ProtNLM"/>
    </source>
</evidence>
<evidence type="ECO:0000313" key="2">
    <source>
        <dbReference type="Proteomes" id="UP000467840"/>
    </source>
</evidence>